<reference evidence="1 2" key="2">
    <citation type="journal article" date="2022" name="Mol. Ecol. Resour.">
        <title>The genomes of chicory, endive, great burdock and yacon provide insights into Asteraceae paleo-polyploidization history and plant inulin production.</title>
        <authorList>
            <person name="Fan W."/>
            <person name="Wang S."/>
            <person name="Wang H."/>
            <person name="Wang A."/>
            <person name="Jiang F."/>
            <person name="Liu H."/>
            <person name="Zhao H."/>
            <person name="Xu D."/>
            <person name="Zhang Y."/>
        </authorList>
    </citation>
    <scope>NUCLEOTIDE SEQUENCE [LARGE SCALE GENOMIC DNA]</scope>
    <source>
        <strain evidence="2">cv. Yunnan</strain>
        <tissue evidence="1">Leaves</tissue>
    </source>
</reference>
<organism evidence="1 2">
    <name type="scientific">Smallanthus sonchifolius</name>
    <dbReference type="NCBI Taxonomy" id="185202"/>
    <lineage>
        <taxon>Eukaryota</taxon>
        <taxon>Viridiplantae</taxon>
        <taxon>Streptophyta</taxon>
        <taxon>Embryophyta</taxon>
        <taxon>Tracheophyta</taxon>
        <taxon>Spermatophyta</taxon>
        <taxon>Magnoliopsida</taxon>
        <taxon>eudicotyledons</taxon>
        <taxon>Gunneridae</taxon>
        <taxon>Pentapetalae</taxon>
        <taxon>asterids</taxon>
        <taxon>campanulids</taxon>
        <taxon>Asterales</taxon>
        <taxon>Asteraceae</taxon>
        <taxon>Asteroideae</taxon>
        <taxon>Heliantheae alliance</taxon>
        <taxon>Millerieae</taxon>
        <taxon>Smallanthus</taxon>
    </lineage>
</organism>
<name>A0ACB8YBR6_9ASTR</name>
<evidence type="ECO:0000313" key="1">
    <source>
        <dbReference type="EMBL" id="KAI3683102.1"/>
    </source>
</evidence>
<accession>A0ACB8YBR6</accession>
<gene>
    <name evidence="1" type="ORF">L1987_83602</name>
</gene>
<evidence type="ECO:0000313" key="2">
    <source>
        <dbReference type="Proteomes" id="UP001056120"/>
    </source>
</evidence>
<reference evidence="2" key="1">
    <citation type="journal article" date="2022" name="Mol. Ecol. Resour.">
        <title>The genomes of chicory, endive, great burdock and yacon provide insights into Asteraceae palaeo-polyploidization history and plant inulin production.</title>
        <authorList>
            <person name="Fan W."/>
            <person name="Wang S."/>
            <person name="Wang H."/>
            <person name="Wang A."/>
            <person name="Jiang F."/>
            <person name="Liu H."/>
            <person name="Zhao H."/>
            <person name="Xu D."/>
            <person name="Zhang Y."/>
        </authorList>
    </citation>
    <scope>NUCLEOTIDE SEQUENCE [LARGE SCALE GENOMIC DNA]</scope>
    <source>
        <strain evidence="2">cv. Yunnan</strain>
    </source>
</reference>
<dbReference type="Proteomes" id="UP001056120">
    <property type="component" value="Linkage Group LG28"/>
</dbReference>
<dbReference type="EMBL" id="CM042045">
    <property type="protein sequence ID" value="KAI3683102.1"/>
    <property type="molecule type" value="Genomic_DNA"/>
</dbReference>
<keyword evidence="2" id="KW-1185">Reference proteome</keyword>
<sequence>MYIAARLNEIDLEENEGNQGVQAGKGNVDAHEVNVNEPEVNVDVGRNMTDKKRTKHSHEGLDDDIMNMTSEAAKREIINENVHGSSRLKDKEPLEVVNEEMEEEKDEKDDEDGGEKYEQSKKKDDDDEGGDGGSGVGLDGSDSSDTKDDDDVEPDLF</sequence>
<protein>
    <submittedName>
        <fullName evidence="1">Uncharacterized protein</fullName>
    </submittedName>
</protein>
<proteinExistence type="predicted"/>
<comment type="caution">
    <text evidence="1">The sequence shown here is derived from an EMBL/GenBank/DDBJ whole genome shotgun (WGS) entry which is preliminary data.</text>
</comment>